<dbReference type="OrthoDB" id="6258159at2759"/>
<dbReference type="Proteomes" id="UP000272942">
    <property type="component" value="Unassembled WGS sequence"/>
</dbReference>
<dbReference type="EMBL" id="UZAN01057744">
    <property type="protein sequence ID" value="VDP91782.1"/>
    <property type="molecule type" value="Genomic_DNA"/>
</dbReference>
<evidence type="ECO:0000313" key="7">
    <source>
        <dbReference type="Proteomes" id="UP000272942"/>
    </source>
</evidence>
<evidence type="ECO:0000313" key="8">
    <source>
        <dbReference type="WBParaSite" id="ECPE_0001455001-mRNA-1"/>
    </source>
</evidence>
<gene>
    <name evidence="6" type="ORF">ECPE_LOCUS14510</name>
</gene>
<dbReference type="GO" id="GO:0006428">
    <property type="term" value="P:isoleucyl-tRNA aminoacylation"/>
    <property type="evidence" value="ECO:0007669"/>
    <property type="project" value="TreeGrafter"/>
</dbReference>
<protein>
    <submittedName>
        <fullName evidence="8">tRNA-synt_1 domain-containing protein</fullName>
    </submittedName>
</protein>
<evidence type="ECO:0000256" key="5">
    <source>
        <dbReference type="ARBA" id="ARBA00023146"/>
    </source>
</evidence>
<keyword evidence="4" id="KW-0648">Protein biosynthesis</keyword>
<name>A0A183B5M5_9TREM</name>
<evidence type="ECO:0000256" key="3">
    <source>
        <dbReference type="ARBA" id="ARBA00022840"/>
    </source>
</evidence>
<evidence type="ECO:0000256" key="1">
    <source>
        <dbReference type="ARBA" id="ARBA00022598"/>
    </source>
</evidence>
<keyword evidence="5" id="KW-0030">Aminoacyl-tRNA synthetase</keyword>
<keyword evidence="1" id="KW-0436">Ligase</keyword>
<keyword evidence="2" id="KW-0547">Nucleotide-binding</keyword>
<reference evidence="8" key="1">
    <citation type="submission" date="2016-06" db="UniProtKB">
        <authorList>
            <consortium name="WormBaseParasite"/>
        </authorList>
    </citation>
    <scope>IDENTIFICATION</scope>
</reference>
<reference evidence="6 7" key="2">
    <citation type="submission" date="2018-11" db="EMBL/GenBank/DDBJ databases">
        <authorList>
            <consortium name="Pathogen Informatics"/>
        </authorList>
    </citation>
    <scope>NUCLEOTIDE SEQUENCE [LARGE SCALE GENOMIC DNA]</scope>
    <source>
        <strain evidence="6 7">Egypt</strain>
    </source>
</reference>
<dbReference type="Gene3D" id="3.90.740.10">
    <property type="entry name" value="Valyl/Leucyl/Isoleucyl-tRNA synthetase, editing domain"/>
    <property type="match status" value="1"/>
</dbReference>
<organism evidence="8">
    <name type="scientific">Echinostoma caproni</name>
    <dbReference type="NCBI Taxonomy" id="27848"/>
    <lineage>
        <taxon>Eukaryota</taxon>
        <taxon>Metazoa</taxon>
        <taxon>Spiralia</taxon>
        <taxon>Lophotrochozoa</taxon>
        <taxon>Platyhelminthes</taxon>
        <taxon>Trematoda</taxon>
        <taxon>Digenea</taxon>
        <taxon>Plagiorchiida</taxon>
        <taxon>Echinostomata</taxon>
        <taxon>Echinostomatoidea</taxon>
        <taxon>Echinostomatidae</taxon>
        <taxon>Echinostoma</taxon>
    </lineage>
</organism>
<dbReference type="PANTHER" id="PTHR42780:SF1">
    <property type="entry name" value="ISOLEUCINE--TRNA LIGASE, CYTOPLASMIC"/>
    <property type="match status" value="1"/>
</dbReference>
<proteinExistence type="predicted"/>
<dbReference type="GO" id="GO:0004822">
    <property type="term" value="F:isoleucine-tRNA ligase activity"/>
    <property type="evidence" value="ECO:0007669"/>
    <property type="project" value="InterPro"/>
</dbReference>
<evidence type="ECO:0000256" key="2">
    <source>
        <dbReference type="ARBA" id="ARBA00022741"/>
    </source>
</evidence>
<dbReference type="SUPFAM" id="SSF52374">
    <property type="entry name" value="Nucleotidylyl transferase"/>
    <property type="match status" value="1"/>
</dbReference>
<evidence type="ECO:0000313" key="6">
    <source>
        <dbReference type="EMBL" id="VDP91782.1"/>
    </source>
</evidence>
<dbReference type="GO" id="GO:0005524">
    <property type="term" value="F:ATP binding"/>
    <property type="evidence" value="ECO:0007669"/>
    <property type="project" value="UniProtKB-KW"/>
</dbReference>
<dbReference type="PANTHER" id="PTHR42780">
    <property type="entry name" value="SOLEUCYL-TRNA SYNTHETASE"/>
    <property type="match status" value="1"/>
</dbReference>
<evidence type="ECO:0000256" key="4">
    <source>
        <dbReference type="ARBA" id="ARBA00022917"/>
    </source>
</evidence>
<dbReference type="WBParaSite" id="ECPE_0001455001-mRNA-1">
    <property type="protein sequence ID" value="ECPE_0001455001-mRNA-1"/>
    <property type="gene ID" value="ECPE_0001455001"/>
</dbReference>
<dbReference type="InterPro" id="IPR023586">
    <property type="entry name" value="Ile-tRNA-ligase_type2"/>
</dbReference>
<dbReference type="InterPro" id="IPR009008">
    <property type="entry name" value="Val/Leu/Ile-tRNA-synth_edit"/>
</dbReference>
<keyword evidence="7" id="KW-1185">Reference proteome</keyword>
<dbReference type="GO" id="GO:0002161">
    <property type="term" value="F:aminoacyl-tRNA deacylase activity"/>
    <property type="evidence" value="ECO:0007669"/>
    <property type="project" value="InterPro"/>
</dbReference>
<accession>A0A183B5M5</accession>
<keyword evidence="3" id="KW-0067">ATP-binding</keyword>
<sequence>MTIGRHLWAVILSIGDGQRVYLANLSSLYSFQLKKERGAFRVLCDKYVTEDTGTGIVHQAPYFGEDDFRICMANGIIRKDTPMVCPVDPCGRFTAEITEFAGNYVKDADKAICQELKRRGRLIHQSTINHSYPFCWRSDTPLIYRALPTWFIRVQQMVDQLLENNEKCHCLKICISD</sequence>
<dbReference type="SUPFAM" id="SSF50677">
    <property type="entry name" value="ValRS/IleRS/LeuRS editing domain"/>
    <property type="match status" value="1"/>
</dbReference>
<dbReference type="AlphaFoldDB" id="A0A183B5M5"/>